<evidence type="ECO:0000256" key="1">
    <source>
        <dbReference type="ARBA" id="ARBA00022679"/>
    </source>
</evidence>
<dbReference type="SMART" id="SM00882">
    <property type="entry name" value="CoA_trans"/>
    <property type="match status" value="1"/>
</dbReference>
<evidence type="ECO:0000313" key="2">
    <source>
        <dbReference type="EMBL" id="PJE79617.1"/>
    </source>
</evidence>
<dbReference type="NCBIfam" id="TIGR02429">
    <property type="entry name" value="pcaI_scoA_fam"/>
    <property type="match status" value="1"/>
</dbReference>
<comment type="caution">
    <text evidence="2">The sequence shown here is derived from an EMBL/GenBank/DDBJ whole genome shotgun (WGS) entry which is preliminary data.</text>
</comment>
<gene>
    <name evidence="2" type="primary">atoD</name>
    <name evidence="2" type="ORF">CI610_01396</name>
</gene>
<dbReference type="PANTHER" id="PTHR13707:SF60">
    <property type="entry name" value="ACETATE COA-TRANSFERASE SUBUNIT ALPHA"/>
    <property type="match status" value="1"/>
</dbReference>
<dbReference type="Gene3D" id="3.40.1080.10">
    <property type="entry name" value="Glutaconate Coenzyme A-transferase"/>
    <property type="match status" value="1"/>
</dbReference>
<dbReference type="AlphaFoldDB" id="A0A2H9T8T9"/>
<dbReference type="InterPro" id="IPR012792">
    <property type="entry name" value="3-oxoacid_CoA-transf_A"/>
</dbReference>
<dbReference type="InterPro" id="IPR037171">
    <property type="entry name" value="NagB/RpiA_transferase-like"/>
</dbReference>
<dbReference type="Pfam" id="PF01144">
    <property type="entry name" value="CoA_trans"/>
    <property type="match status" value="1"/>
</dbReference>
<proteinExistence type="predicted"/>
<dbReference type="SUPFAM" id="SSF100950">
    <property type="entry name" value="NagB/RpiA/CoA transferase-like"/>
    <property type="match status" value="1"/>
</dbReference>
<protein>
    <submittedName>
        <fullName evidence="2">Acetate CoA-transferase subunit alpha</fullName>
        <ecNumber evidence="2">2.8.3.8</ecNumber>
    </submittedName>
</protein>
<organism evidence="2">
    <name type="scientific">invertebrate metagenome</name>
    <dbReference type="NCBI Taxonomy" id="1711999"/>
    <lineage>
        <taxon>unclassified sequences</taxon>
        <taxon>metagenomes</taxon>
        <taxon>organismal metagenomes</taxon>
    </lineage>
</organism>
<reference evidence="2" key="1">
    <citation type="journal article" date="2017" name="Appl. Environ. Microbiol.">
        <title>Molecular characterization of an Endozoicomonas-like organism causing infection in king scallop Pecten maximus L.</title>
        <authorList>
            <person name="Cano I."/>
            <person name="van Aerle R."/>
            <person name="Ross S."/>
            <person name="Verner-Jeffreys D.W."/>
            <person name="Paley R.K."/>
            <person name="Rimmer G."/>
            <person name="Ryder D."/>
            <person name="Hooper P."/>
            <person name="Stone D."/>
            <person name="Feist S.W."/>
        </authorList>
    </citation>
    <scope>NUCLEOTIDE SEQUENCE</scope>
</reference>
<accession>A0A2H9T8T9</accession>
<name>A0A2H9T8T9_9ZZZZ</name>
<dbReference type="EMBL" id="NSIT01000057">
    <property type="protein sequence ID" value="PJE79617.1"/>
    <property type="molecule type" value="Genomic_DNA"/>
</dbReference>
<dbReference type="EC" id="2.8.3.8" evidence="2"/>
<dbReference type="InterPro" id="IPR004165">
    <property type="entry name" value="CoA_trans_fam_I"/>
</dbReference>
<dbReference type="GO" id="GO:0008775">
    <property type="term" value="F:acetate CoA-transferase activity"/>
    <property type="evidence" value="ECO:0007669"/>
    <property type="project" value="UniProtKB-EC"/>
</dbReference>
<sequence>MQRKPVISAQQAADKVKPDSRVMIGGFMAVGTPEKIINALVDFNTKALTIIANDSGFIDKGIGLLVVNHQVKKMIATHIGLNSETGRQMNLGELEAVLVPQGTLIEQIRCAGAGLGGVLTQTGLGTSVAEGKKTVECRGETYLLEEPIEADIALLKASVVDKAGNCIFNKTTKNFNPVMATAAKTVIVEADQLVEVGEIEADHFMLPGTFIDYIVH</sequence>
<dbReference type="PANTHER" id="PTHR13707">
    <property type="entry name" value="KETOACID-COENZYME A TRANSFERASE"/>
    <property type="match status" value="1"/>
</dbReference>
<keyword evidence="1 2" id="KW-0808">Transferase</keyword>